<dbReference type="EMBL" id="MFNA01000027">
    <property type="protein sequence ID" value="OGG92043.1"/>
    <property type="molecule type" value="Genomic_DNA"/>
</dbReference>
<reference evidence="2 3" key="1">
    <citation type="journal article" date="2016" name="Nat. Commun.">
        <title>Thousands of microbial genomes shed light on interconnected biogeochemical processes in an aquifer system.</title>
        <authorList>
            <person name="Anantharaman K."/>
            <person name="Brown C.T."/>
            <person name="Hug L.A."/>
            <person name="Sharon I."/>
            <person name="Castelle C.J."/>
            <person name="Probst A.J."/>
            <person name="Thomas B.C."/>
            <person name="Singh A."/>
            <person name="Wilkins M.J."/>
            <person name="Karaoz U."/>
            <person name="Brodie E.L."/>
            <person name="Williams K.H."/>
            <person name="Hubbard S.S."/>
            <person name="Banfield J.F."/>
        </authorList>
    </citation>
    <scope>NUCLEOTIDE SEQUENCE [LARGE SCALE GENOMIC DNA]</scope>
</reference>
<evidence type="ECO:0000256" key="1">
    <source>
        <dbReference type="SAM" id="Phobius"/>
    </source>
</evidence>
<keyword evidence="1" id="KW-0472">Membrane</keyword>
<evidence type="ECO:0000313" key="2">
    <source>
        <dbReference type="EMBL" id="OGG92043.1"/>
    </source>
</evidence>
<evidence type="ECO:0000313" key="3">
    <source>
        <dbReference type="Proteomes" id="UP000177320"/>
    </source>
</evidence>
<feature type="transmembrane region" description="Helical" evidence="1">
    <location>
        <begin position="74"/>
        <end position="96"/>
    </location>
</feature>
<gene>
    <name evidence="2" type="ORF">A3H03_03730</name>
</gene>
<feature type="transmembrane region" description="Helical" evidence="1">
    <location>
        <begin position="42"/>
        <end position="68"/>
    </location>
</feature>
<feature type="transmembrane region" description="Helical" evidence="1">
    <location>
        <begin position="163"/>
        <end position="182"/>
    </location>
</feature>
<proteinExistence type="predicted"/>
<organism evidence="2 3">
    <name type="scientific">Candidatus Kuenenbacteria bacterium RIFCSPLOWO2_12_FULL_42_13</name>
    <dbReference type="NCBI Taxonomy" id="1798565"/>
    <lineage>
        <taxon>Bacteria</taxon>
        <taxon>Candidatus Kueneniibacteriota</taxon>
    </lineage>
</organism>
<keyword evidence="1" id="KW-1133">Transmembrane helix</keyword>
<sequence>MLKRKIKYPKFSLLLITYILTAFIFGGFLNEEMENSILDLHYLGAFIAGVMFTYSFTAGVATAVFLIIGQGNNLIAFGLIGGLGALMGDLVIFKVLRGYFKEEIDKLGQEKIIKALGQNARTAAVLKHYVLPILGAIIIASPLPDELGVSLFAMDKVIKPKFFSVMSYLLNTAGIFVILFIGR</sequence>
<accession>A0A1F6G1P1</accession>
<feature type="transmembrane region" description="Helical" evidence="1">
    <location>
        <begin position="12"/>
        <end position="30"/>
    </location>
</feature>
<dbReference type="AlphaFoldDB" id="A0A1F6G1P1"/>
<dbReference type="Proteomes" id="UP000177320">
    <property type="component" value="Unassembled WGS sequence"/>
</dbReference>
<evidence type="ECO:0008006" key="4">
    <source>
        <dbReference type="Google" id="ProtNLM"/>
    </source>
</evidence>
<name>A0A1F6G1P1_9BACT</name>
<keyword evidence="1" id="KW-0812">Transmembrane</keyword>
<protein>
    <recommendedName>
        <fullName evidence="4">TVP38/TMEM64 family membrane protein</fullName>
    </recommendedName>
</protein>
<comment type="caution">
    <text evidence="2">The sequence shown here is derived from an EMBL/GenBank/DDBJ whole genome shotgun (WGS) entry which is preliminary data.</text>
</comment>